<comment type="caution">
    <text evidence="5">The sequence shown here is derived from an EMBL/GenBank/DDBJ whole genome shotgun (WGS) entry which is preliminary data.</text>
</comment>
<dbReference type="PANTHER" id="PTHR46193:SF9">
    <property type="entry name" value="HALOACID DEHALOGENASE-LIKE HYDROLASE DOMAIN-CONTAINING PROTEIN SGPP"/>
    <property type="match status" value="1"/>
</dbReference>
<dbReference type="SFLD" id="SFLDG01135">
    <property type="entry name" value="C1.5.6:_HAD__Beta-PGM__Phospha"/>
    <property type="match status" value="1"/>
</dbReference>
<evidence type="ECO:0000256" key="4">
    <source>
        <dbReference type="ARBA" id="ARBA00022842"/>
    </source>
</evidence>
<dbReference type="SFLD" id="SFLDS00003">
    <property type="entry name" value="Haloacid_Dehalogenase"/>
    <property type="match status" value="1"/>
</dbReference>
<keyword evidence="4" id="KW-0460">Magnesium</keyword>
<keyword evidence="6" id="KW-1185">Reference proteome</keyword>
<dbReference type="RefSeq" id="WP_310315164.1">
    <property type="nucleotide sequence ID" value="NZ_JAVDWU010000003.1"/>
</dbReference>
<sequence>MTIEAVVFDMDGVLIDAKDWHYEALNHALELFGYTISRADHLSTFDGLPTRRKLDMLTQERGLPRGLHGFLNDLKQQYTVDQVYLKCKPLFVHEYALSNLKARGYKLALASNSIRSTVELMMKKSNLDVYFDAMLSCEDVSQPKPYPDIYLHAAKVLGVAPENCLVVEDNTNGIRAAEGAGCPVLVVQSVHDVQLDRILDAIGRTEGRKA</sequence>
<dbReference type="Gene3D" id="1.10.150.240">
    <property type="entry name" value="Putative phosphatase, domain 2"/>
    <property type="match status" value="1"/>
</dbReference>
<dbReference type="NCBIfam" id="TIGR01509">
    <property type="entry name" value="HAD-SF-IA-v3"/>
    <property type="match status" value="1"/>
</dbReference>
<protein>
    <submittedName>
        <fullName evidence="5">Beta-phosphoglucomutase-like phosphatase (HAD superfamily)</fullName>
    </submittedName>
</protein>
<dbReference type="InterPro" id="IPR041492">
    <property type="entry name" value="HAD_2"/>
</dbReference>
<organism evidence="5 6">
    <name type="scientific">Hydrogenophaga palleronii</name>
    <dbReference type="NCBI Taxonomy" id="65655"/>
    <lineage>
        <taxon>Bacteria</taxon>
        <taxon>Pseudomonadati</taxon>
        <taxon>Pseudomonadota</taxon>
        <taxon>Betaproteobacteria</taxon>
        <taxon>Burkholderiales</taxon>
        <taxon>Comamonadaceae</taxon>
        <taxon>Hydrogenophaga</taxon>
    </lineage>
</organism>
<dbReference type="Gene3D" id="3.40.50.1000">
    <property type="entry name" value="HAD superfamily/HAD-like"/>
    <property type="match status" value="1"/>
</dbReference>
<dbReference type="InterPro" id="IPR023198">
    <property type="entry name" value="PGP-like_dom2"/>
</dbReference>
<dbReference type="NCBIfam" id="TIGR01549">
    <property type="entry name" value="HAD-SF-IA-v1"/>
    <property type="match status" value="1"/>
</dbReference>
<evidence type="ECO:0000313" key="6">
    <source>
        <dbReference type="Proteomes" id="UP001265700"/>
    </source>
</evidence>
<dbReference type="PANTHER" id="PTHR46193">
    <property type="entry name" value="6-PHOSPHOGLUCONATE PHOSPHATASE"/>
    <property type="match status" value="1"/>
</dbReference>
<evidence type="ECO:0000256" key="3">
    <source>
        <dbReference type="ARBA" id="ARBA00022723"/>
    </source>
</evidence>
<reference evidence="5 6" key="1">
    <citation type="submission" date="2023-07" db="EMBL/GenBank/DDBJ databases">
        <title>Sorghum-associated microbial communities from plants grown in Nebraska, USA.</title>
        <authorList>
            <person name="Schachtman D."/>
        </authorList>
    </citation>
    <scope>NUCLEOTIDE SEQUENCE [LARGE SCALE GENOMIC DNA]</scope>
    <source>
        <strain evidence="5 6">4249</strain>
    </source>
</reference>
<dbReference type="EMBL" id="JAVDWU010000003">
    <property type="protein sequence ID" value="MDR7150072.1"/>
    <property type="molecule type" value="Genomic_DNA"/>
</dbReference>
<dbReference type="Proteomes" id="UP001265700">
    <property type="component" value="Unassembled WGS sequence"/>
</dbReference>
<comment type="cofactor">
    <cofactor evidence="1">
        <name>Mg(2+)</name>
        <dbReference type="ChEBI" id="CHEBI:18420"/>
    </cofactor>
</comment>
<dbReference type="PRINTS" id="PR00413">
    <property type="entry name" value="HADHALOGNASE"/>
</dbReference>
<dbReference type="SUPFAM" id="SSF56784">
    <property type="entry name" value="HAD-like"/>
    <property type="match status" value="1"/>
</dbReference>
<dbReference type="SFLD" id="SFLDG01129">
    <property type="entry name" value="C1.5:_HAD__Beta-PGM__Phosphata"/>
    <property type="match status" value="1"/>
</dbReference>
<dbReference type="InterPro" id="IPR006439">
    <property type="entry name" value="HAD-SF_hydro_IA"/>
</dbReference>
<evidence type="ECO:0000256" key="1">
    <source>
        <dbReference type="ARBA" id="ARBA00001946"/>
    </source>
</evidence>
<proteinExistence type="inferred from homology"/>
<comment type="similarity">
    <text evidence="2">Belongs to the HAD-like hydrolase superfamily. CbbY/CbbZ/Gph/YieH family.</text>
</comment>
<accession>A0ABU1WL94</accession>
<dbReference type="InterPro" id="IPR023214">
    <property type="entry name" value="HAD_sf"/>
</dbReference>
<dbReference type="InterPro" id="IPR036412">
    <property type="entry name" value="HAD-like_sf"/>
</dbReference>
<name>A0ABU1WL94_9BURK</name>
<evidence type="ECO:0000256" key="2">
    <source>
        <dbReference type="ARBA" id="ARBA00006171"/>
    </source>
</evidence>
<keyword evidence="3" id="KW-0479">Metal-binding</keyword>
<dbReference type="InterPro" id="IPR051600">
    <property type="entry name" value="Beta-PGM-like"/>
</dbReference>
<evidence type="ECO:0000313" key="5">
    <source>
        <dbReference type="EMBL" id="MDR7150072.1"/>
    </source>
</evidence>
<gene>
    <name evidence="5" type="ORF">J2W49_002027</name>
</gene>
<dbReference type="Pfam" id="PF13419">
    <property type="entry name" value="HAD_2"/>
    <property type="match status" value="1"/>
</dbReference>